<keyword evidence="1" id="KW-0732">Signal</keyword>
<gene>
    <name evidence="2" type="ORF">A5892_13405</name>
</gene>
<dbReference type="KEGG" id="haa:A5892_13405"/>
<dbReference type="RefSeq" id="WP_064123233.1">
    <property type="nucleotide sequence ID" value="NZ_CP015243.1"/>
</dbReference>
<keyword evidence="3" id="KW-1185">Reference proteome</keyword>
<evidence type="ECO:0000256" key="1">
    <source>
        <dbReference type="SAM" id="SignalP"/>
    </source>
</evidence>
<dbReference type="AlphaFoldDB" id="A0A172YHA1"/>
<dbReference type="Proteomes" id="UP000077875">
    <property type="component" value="Chromosome"/>
</dbReference>
<dbReference type="EMBL" id="CP015243">
    <property type="protein sequence ID" value="ANF58345.1"/>
    <property type="molecule type" value="Genomic_DNA"/>
</dbReference>
<proteinExistence type="predicted"/>
<accession>A0A172YHA1</accession>
<feature type="signal peptide" evidence="1">
    <location>
        <begin position="1"/>
        <end position="21"/>
    </location>
</feature>
<feature type="chain" id="PRO_5008004707" evidence="1">
    <location>
        <begin position="22"/>
        <end position="119"/>
    </location>
</feature>
<sequence length="119" mass="13272">MYKRLAFAATFSVCLATPAFADQLIDEYFSSMQFVVDTANQLGEPCVDSLAGDSGESTPQCRSFEQAYAIVLDESDRLNQGMRDAQRGLPANDPRLAKLQADTDRLNGYMDEYHRYLGD</sequence>
<organism evidence="2 3">
    <name type="scientific">Halotalea alkalilenta</name>
    <dbReference type="NCBI Taxonomy" id="376489"/>
    <lineage>
        <taxon>Bacteria</taxon>
        <taxon>Pseudomonadati</taxon>
        <taxon>Pseudomonadota</taxon>
        <taxon>Gammaproteobacteria</taxon>
        <taxon>Oceanospirillales</taxon>
        <taxon>Halomonadaceae</taxon>
        <taxon>Halotalea</taxon>
    </lineage>
</organism>
<evidence type="ECO:0000313" key="2">
    <source>
        <dbReference type="EMBL" id="ANF58345.1"/>
    </source>
</evidence>
<name>A0A172YHA1_9GAMM</name>
<protein>
    <submittedName>
        <fullName evidence="2">Uncharacterized protein</fullName>
    </submittedName>
</protein>
<evidence type="ECO:0000313" key="3">
    <source>
        <dbReference type="Proteomes" id="UP000077875"/>
    </source>
</evidence>
<reference evidence="2 3" key="1">
    <citation type="submission" date="2016-04" db="EMBL/GenBank/DDBJ databases">
        <title>Complete Genome Sequence of Halotalea alkalilenta IHB B 13600.</title>
        <authorList>
            <person name="Swarnkar M.K."/>
            <person name="Sharma A."/>
            <person name="Kaushal K."/>
            <person name="Soni R."/>
            <person name="Rana S."/>
            <person name="Singh A.K."/>
            <person name="Gulati A."/>
        </authorList>
    </citation>
    <scope>NUCLEOTIDE SEQUENCE [LARGE SCALE GENOMIC DNA]</scope>
    <source>
        <strain evidence="2 3">IHB B 13600</strain>
    </source>
</reference>